<reference evidence="3 4" key="1">
    <citation type="submission" date="2019-07" db="EMBL/GenBank/DDBJ databases">
        <title>The draft genome sequence of Vibrio algivorus M1486.</title>
        <authorList>
            <person name="Meng X."/>
        </authorList>
    </citation>
    <scope>NUCLEOTIDE SEQUENCE [LARGE SCALE GENOMIC DNA]</scope>
    <source>
        <strain evidence="3 4">M1486</strain>
    </source>
</reference>
<dbReference type="PANTHER" id="PTHR30486">
    <property type="entry name" value="TWITCHING MOTILITY PROTEIN PILT"/>
    <property type="match status" value="1"/>
</dbReference>
<comment type="similarity">
    <text evidence="1">Belongs to the GSP E family.</text>
</comment>
<dbReference type="Pfam" id="PF00437">
    <property type="entry name" value="T2SSE"/>
    <property type="match status" value="1"/>
</dbReference>
<dbReference type="InterPro" id="IPR027417">
    <property type="entry name" value="P-loop_NTPase"/>
</dbReference>
<dbReference type="PANTHER" id="PTHR30486:SF15">
    <property type="entry name" value="TYPE II_IV SECRETION SYSTEM ATPASE"/>
    <property type="match status" value="1"/>
</dbReference>
<evidence type="ECO:0000259" key="2">
    <source>
        <dbReference type="Pfam" id="PF00437"/>
    </source>
</evidence>
<evidence type="ECO:0000313" key="4">
    <source>
        <dbReference type="Proteomes" id="UP000319828"/>
    </source>
</evidence>
<dbReference type="OrthoDB" id="9810761at2"/>
<evidence type="ECO:0000256" key="1">
    <source>
        <dbReference type="ARBA" id="ARBA00006611"/>
    </source>
</evidence>
<dbReference type="CDD" id="cd01130">
    <property type="entry name" value="VirB11-like_ATPase"/>
    <property type="match status" value="1"/>
</dbReference>
<dbReference type="RefSeq" id="WP_144229589.1">
    <property type="nucleotide sequence ID" value="NZ_CANNCB010000028.1"/>
</dbReference>
<accession>A0A557PGW2</accession>
<name>A0A557PGW2_9VIBR</name>
<evidence type="ECO:0000313" key="3">
    <source>
        <dbReference type="EMBL" id="TVO39891.1"/>
    </source>
</evidence>
<dbReference type="EMBL" id="VMKJ01000001">
    <property type="protein sequence ID" value="TVO39891.1"/>
    <property type="molecule type" value="Genomic_DNA"/>
</dbReference>
<sequence>MNEQFITTIFGEVPAAKATEWRLVENYFQPIKALYLQDGVTEIFVDKFDNINYEQNGQIRSSNLSFETEVALDSFITQLSRCLEQPLSKANPILDARLPDCSRVCCTSVGVTPQGATLTLRIAPKTVMTTDKLIEYNALPKAMFDVLIEHIKMGSNIIVSGNTGSGKTTLLRALAQHIPPTERVVTCEDTQELYLDWLPFRVSLEAPKREESNVELKTLIETALRMRPDRIWVGEIRHSGAADAFIQAINTGHSGCITTLHANSCIDAVERIQYLISSSGLMSYELAGRQVTGSVDLFIQASRSPIYGRKITEIMTMKNHQPHYIYRFKEEN</sequence>
<proteinExistence type="inferred from homology"/>
<gene>
    <name evidence="3" type="ORF">FOF44_00020</name>
</gene>
<dbReference type="GO" id="GO:0016887">
    <property type="term" value="F:ATP hydrolysis activity"/>
    <property type="evidence" value="ECO:0007669"/>
    <property type="project" value="InterPro"/>
</dbReference>
<organism evidence="3 4">
    <name type="scientific">Vibrio algivorus</name>
    <dbReference type="NCBI Taxonomy" id="1667024"/>
    <lineage>
        <taxon>Bacteria</taxon>
        <taxon>Pseudomonadati</taxon>
        <taxon>Pseudomonadota</taxon>
        <taxon>Gammaproteobacteria</taxon>
        <taxon>Vibrionales</taxon>
        <taxon>Vibrionaceae</taxon>
        <taxon>Vibrio</taxon>
    </lineage>
</organism>
<dbReference type="AlphaFoldDB" id="A0A557PGW2"/>
<comment type="caution">
    <text evidence="3">The sequence shown here is derived from an EMBL/GenBank/DDBJ whole genome shotgun (WGS) entry which is preliminary data.</text>
</comment>
<dbReference type="SUPFAM" id="SSF52540">
    <property type="entry name" value="P-loop containing nucleoside triphosphate hydrolases"/>
    <property type="match status" value="1"/>
</dbReference>
<protein>
    <submittedName>
        <fullName evidence="3">CpaF family protein</fullName>
    </submittedName>
</protein>
<dbReference type="InterPro" id="IPR001482">
    <property type="entry name" value="T2SS/T4SS_dom"/>
</dbReference>
<dbReference type="Gene3D" id="3.40.50.300">
    <property type="entry name" value="P-loop containing nucleotide triphosphate hydrolases"/>
    <property type="match status" value="1"/>
</dbReference>
<feature type="domain" description="Bacterial type II secretion system protein E" evidence="2">
    <location>
        <begin position="29"/>
        <end position="283"/>
    </location>
</feature>
<dbReference type="Proteomes" id="UP000319828">
    <property type="component" value="Unassembled WGS sequence"/>
</dbReference>
<dbReference type="Gene3D" id="3.30.450.380">
    <property type="match status" value="1"/>
</dbReference>
<dbReference type="InterPro" id="IPR050921">
    <property type="entry name" value="T4SS_GSP_E_ATPase"/>
</dbReference>